<dbReference type="InterPro" id="IPR051924">
    <property type="entry name" value="GST_Kappa/NadH"/>
</dbReference>
<dbReference type="RefSeq" id="WP_142929694.1">
    <property type="nucleotide sequence ID" value="NZ_ML660109.1"/>
</dbReference>
<dbReference type="SUPFAM" id="SSF52833">
    <property type="entry name" value="Thioredoxin-like"/>
    <property type="match status" value="2"/>
</dbReference>
<dbReference type="PANTHER" id="PTHR42943">
    <property type="entry name" value="GLUTATHIONE S-TRANSFERASE KAPPA"/>
    <property type="match status" value="1"/>
</dbReference>
<name>A0A545SSA3_9GAMM</name>
<dbReference type="GO" id="GO:0016491">
    <property type="term" value="F:oxidoreductase activity"/>
    <property type="evidence" value="ECO:0007669"/>
    <property type="project" value="InterPro"/>
</dbReference>
<protein>
    <recommendedName>
        <fullName evidence="1">DSBA-like thioredoxin domain-containing protein</fullName>
    </recommendedName>
</protein>
<dbReference type="AlphaFoldDB" id="A0A545SSA3"/>
<dbReference type="Gene3D" id="3.40.30.10">
    <property type="entry name" value="Glutaredoxin"/>
    <property type="match status" value="1"/>
</dbReference>
<comment type="caution">
    <text evidence="2">The sequence shown here is derived from an EMBL/GenBank/DDBJ whole genome shotgun (WGS) entry which is preliminary data.</text>
</comment>
<dbReference type="Proteomes" id="UP000319732">
    <property type="component" value="Unassembled WGS sequence"/>
</dbReference>
<dbReference type="PANTHER" id="PTHR42943:SF2">
    <property type="entry name" value="GLUTATHIONE S-TRANSFERASE KAPPA 1"/>
    <property type="match status" value="1"/>
</dbReference>
<evidence type="ECO:0000259" key="1">
    <source>
        <dbReference type="Pfam" id="PF01323"/>
    </source>
</evidence>
<dbReference type="Pfam" id="PF01323">
    <property type="entry name" value="DSBA"/>
    <property type="match status" value="1"/>
</dbReference>
<evidence type="ECO:0000313" key="3">
    <source>
        <dbReference type="Proteomes" id="UP000319732"/>
    </source>
</evidence>
<keyword evidence="3" id="KW-1185">Reference proteome</keyword>
<dbReference type="OrthoDB" id="5244108at2"/>
<organism evidence="2 3">
    <name type="scientific">Exilibacterium tricleocarpae</name>
    <dbReference type="NCBI Taxonomy" id="2591008"/>
    <lineage>
        <taxon>Bacteria</taxon>
        <taxon>Pseudomonadati</taxon>
        <taxon>Pseudomonadota</taxon>
        <taxon>Gammaproteobacteria</taxon>
        <taxon>Cellvibrionales</taxon>
        <taxon>Cellvibrionaceae</taxon>
        <taxon>Exilibacterium</taxon>
    </lineage>
</organism>
<dbReference type="EMBL" id="VHSG01000033">
    <property type="protein sequence ID" value="TQV67796.1"/>
    <property type="molecule type" value="Genomic_DNA"/>
</dbReference>
<reference evidence="2 3" key="1">
    <citation type="submission" date="2019-06" db="EMBL/GenBank/DDBJ databases">
        <title>Whole genome sequence for Cellvibrionaceae sp. R142.</title>
        <authorList>
            <person name="Wang G."/>
        </authorList>
    </citation>
    <scope>NUCLEOTIDE SEQUENCE [LARGE SCALE GENOMIC DNA]</scope>
    <source>
        <strain evidence="2 3">R142</strain>
    </source>
</reference>
<gene>
    <name evidence="2" type="ORF">FKG94_25030</name>
</gene>
<sequence>MRKQLFPYVARFLCSDTRLRARRYGYEIRRRLRRQPHCVEVFLRIDDPYSYLLLQVLPQLQQRFTCRLRCCTTLELAQEMFPDYRKWEQNACRDGVYLAGLYGLAFPARPPAFTPAAITAATAQLAAAETEPDFIGRALNIYHAFWSGAVPAGQLSAVLAQRLRANERRRRTLGHYMSAMLYYGGEWYWGLDRLDHLERRLNALGLAADGRARVDFDRTYRDFCRHGQPGAAQQPPLLVYFSIRSPYSYLGLERAVALAAHYRLTLEIKPVLPMLMRGMAVPPAKKWYIFLDTKREARKFGIDYGFVADPLGAGTERCYALFEYARSAGKAVPYLLNYARAVNRDGIRSETDAGLKTILARTGLDWDKAKPLLHRDEWRSWADANLAELFTLGQWGVPCFKFGATVAWGQDRLDVIERAVVRGRSD</sequence>
<feature type="domain" description="DSBA-like thioredoxin" evidence="1">
    <location>
        <begin position="239"/>
        <end position="420"/>
    </location>
</feature>
<proteinExistence type="predicted"/>
<accession>A0A545SSA3</accession>
<evidence type="ECO:0000313" key="2">
    <source>
        <dbReference type="EMBL" id="TQV67796.1"/>
    </source>
</evidence>
<dbReference type="InterPro" id="IPR001853">
    <property type="entry name" value="DSBA-like_thioredoxin_dom"/>
</dbReference>
<dbReference type="InterPro" id="IPR036249">
    <property type="entry name" value="Thioredoxin-like_sf"/>
</dbReference>